<name>A0ABU9RLY4_9BURK</name>
<keyword evidence="18" id="KW-0472">Membrane</keyword>
<evidence type="ECO:0000256" key="14">
    <source>
        <dbReference type="ARBA" id="ARBA00022842"/>
    </source>
</evidence>
<feature type="domain" description="Peptidase C80" evidence="21">
    <location>
        <begin position="6"/>
        <end position="165"/>
    </location>
</feature>
<gene>
    <name evidence="22" type="ORF">VSR73_06400</name>
</gene>
<keyword evidence="14" id="KW-0460">Magnesium</keyword>
<keyword evidence="23" id="KW-1185">Reference proteome</keyword>
<keyword evidence="8" id="KW-0808">Transferase</keyword>
<evidence type="ECO:0000259" key="21">
    <source>
        <dbReference type="Pfam" id="PF11713"/>
    </source>
</evidence>
<evidence type="ECO:0000256" key="3">
    <source>
        <dbReference type="ARBA" id="ARBA00004613"/>
    </source>
</evidence>
<evidence type="ECO:0000256" key="18">
    <source>
        <dbReference type="ARBA" id="ARBA00023136"/>
    </source>
</evidence>
<evidence type="ECO:0000256" key="6">
    <source>
        <dbReference type="ARBA" id="ARBA00022656"/>
    </source>
</evidence>
<evidence type="ECO:0000256" key="8">
    <source>
        <dbReference type="ARBA" id="ARBA00022679"/>
    </source>
</evidence>
<evidence type="ECO:0000313" key="23">
    <source>
        <dbReference type="Proteomes" id="UP001489897"/>
    </source>
</evidence>
<evidence type="ECO:0000256" key="19">
    <source>
        <dbReference type="ARBA" id="ARBA00023200"/>
    </source>
</evidence>
<protein>
    <submittedName>
        <fullName evidence="22">C80 family cysteine peptidase</fullName>
    </submittedName>
</protein>
<evidence type="ECO:0000256" key="2">
    <source>
        <dbReference type="ARBA" id="ARBA00004165"/>
    </source>
</evidence>
<evidence type="ECO:0000256" key="10">
    <source>
        <dbReference type="ARBA" id="ARBA00022737"/>
    </source>
</evidence>
<keyword evidence="5" id="KW-0964">Secreted</keyword>
<keyword evidence="7" id="KW-0645">Protease</keyword>
<dbReference type="Pfam" id="PF11713">
    <property type="entry name" value="Peptidase_C80"/>
    <property type="match status" value="1"/>
</dbReference>
<evidence type="ECO:0000256" key="11">
    <source>
        <dbReference type="ARBA" id="ARBA00022801"/>
    </source>
</evidence>
<comment type="subcellular location">
    <subcellularLocation>
        <location evidence="2">Host cell membrane</location>
    </subcellularLocation>
    <subcellularLocation>
        <location evidence="20">Host cytoplasm</location>
        <location evidence="20">Host cytosol</location>
    </subcellularLocation>
    <subcellularLocation>
        <location evidence="3">Secreted</location>
    </subcellularLocation>
</comment>
<proteinExistence type="predicted"/>
<keyword evidence="4" id="KW-1032">Host cell membrane</keyword>
<keyword evidence="16" id="KW-0843">Virulence</keyword>
<evidence type="ECO:0000256" key="20">
    <source>
        <dbReference type="ARBA" id="ARBA00023586"/>
    </source>
</evidence>
<evidence type="ECO:0000256" key="12">
    <source>
        <dbReference type="ARBA" id="ARBA00022807"/>
    </source>
</evidence>
<reference evidence="22 23" key="1">
    <citation type="submission" date="2024-01" db="EMBL/GenBank/DDBJ databases">
        <title>The diversity of rhizobia nodulating Mimosa spp. in eleven states of Brazil covering several biomes is determined by host plant, location, and edaphic factors.</title>
        <authorList>
            <person name="Rouws L."/>
            <person name="Barauna A."/>
            <person name="Beukes C."/>
            <person name="De Faria S.M."/>
            <person name="Gross E."/>
            <person name="Dos Reis Junior F.B."/>
            <person name="Simon M."/>
            <person name="Maluk M."/>
            <person name="Odee D.W."/>
            <person name="Kenicer G."/>
            <person name="Young J.P.W."/>
            <person name="Reis V.M."/>
            <person name="Zilli J."/>
            <person name="James E.K."/>
        </authorList>
    </citation>
    <scope>NUCLEOTIDE SEQUENCE [LARGE SCALE GENOMIC DNA]</scope>
    <source>
        <strain evidence="22 23">JPY167</strain>
    </source>
</reference>
<keyword evidence="10" id="KW-0677">Repeat</keyword>
<evidence type="ECO:0000313" key="22">
    <source>
        <dbReference type="EMBL" id="MEM5420692.1"/>
    </source>
</evidence>
<evidence type="ECO:0000256" key="1">
    <source>
        <dbReference type="ARBA" id="ARBA00001946"/>
    </source>
</evidence>
<evidence type="ECO:0000256" key="9">
    <source>
        <dbReference type="ARBA" id="ARBA00022723"/>
    </source>
</evidence>
<evidence type="ECO:0000256" key="17">
    <source>
        <dbReference type="ARBA" id="ARBA00023121"/>
    </source>
</evidence>
<comment type="caution">
    <text evidence="22">The sequence shown here is derived from an EMBL/GenBank/DDBJ whole genome shotgun (WGS) entry which is preliminary data.</text>
</comment>
<keyword evidence="9" id="KW-0479">Metal-binding</keyword>
<dbReference type="Gene3D" id="3.40.50.11050">
    <property type="match status" value="1"/>
</dbReference>
<keyword evidence="15" id="KW-1043">Host membrane</keyword>
<evidence type="ECO:0000256" key="13">
    <source>
        <dbReference type="ARBA" id="ARBA00022813"/>
    </source>
</evidence>
<evidence type="ECO:0000256" key="4">
    <source>
        <dbReference type="ARBA" id="ARBA00022511"/>
    </source>
</evidence>
<sequence length="227" mass="24666">MTEMSKYAAQIIINVLSGNNDGTILNGTQSIVAKGVSQGVPTYVFTANTDSPQAVSQAAANLMQPWRLYIRGHGSVSRQTLGGVDAALLAQYLSHCGLAGNLPAIVSVTACRLALGKDQAKDQIPYVASGNSYVGDLHRILGQTHGIYVSASGRTMNNAVINQGAQIGRKLTKNPVTNQRHHNQLFSKVVFYWDEQRAQRFGFARTEMDIDEDADYMDIDEDMMDIG</sequence>
<keyword evidence="17" id="KW-0446">Lipid-binding</keyword>
<keyword evidence="12" id="KW-0788">Thiol protease</keyword>
<keyword evidence="11" id="KW-0378">Hydrolase</keyword>
<evidence type="ECO:0000256" key="5">
    <source>
        <dbReference type="ARBA" id="ARBA00022525"/>
    </source>
</evidence>
<organism evidence="22 23">
    <name type="scientific">Paraburkholderia ferrariae</name>
    <dbReference type="NCBI Taxonomy" id="386056"/>
    <lineage>
        <taxon>Bacteria</taxon>
        <taxon>Pseudomonadati</taxon>
        <taxon>Pseudomonadota</taxon>
        <taxon>Betaproteobacteria</taxon>
        <taxon>Burkholderiales</taxon>
        <taxon>Burkholderiaceae</taxon>
        <taxon>Paraburkholderia</taxon>
    </lineage>
</organism>
<keyword evidence="6" id="KW-0800">Toxin</keyword>
<keyword evidence="19" id="KW-1035">Host cytoplasm</keyword>
<evidence type="ECO:0000256" key="7">
    <source>
        <dbReference type="ARBA" id="ARBA00022670"/>
    </source>
</evidence>
<dbReference type="EMBL" id="JAYMRV010000002">
    <property type="protein sequence ID" value="MEM5420692.1"/>
    <property type="molecule type" value="Genomic_DNA"/>
</dbReference>
<evidence type="ECO:0000256" key="16">
    <source>
        <dbReference type="ARBA" id="ARBA00023026"/>
    </source>
</evidence>
<dbReference type="Proteomes" id="UP001489897">
    <property type="component" value="Unassembled WGS sequence"/>
</dbReference>
<keyword evidence="13" id="KW-0068">Autocatalytic cleavage</keyword>
<evidence type="ECO:0000256" key="15">
    <source>
        <dbReference type="ARBA" id="ARBA00022870"/>
    </source>
</evidence>
<dbReference type="InterPro" id="IPR038383">
    <property type="entry name" value="CPD_dom_sf"/>
</dbReference>
<accession>A0ABU9RLY4</accession>
<dbReference type="InterPro" id="IPR020974">
    <property type="entry name" value="CPD_dom"/>
</dbReference>
<comment type="cofactor">
    <cofactor evidence="1">
        <name>Mg(2+)</name>
        <dbReference type="ChEBI" id="CHEBI:18420"/>
    </cofactor>
</comment>